<reference evidence="10" key="1">
    <citation type="submission" date="2020-09" db="EMBL/GenBank/DDBJ databases">
        <authorList>
            <person name="Kikuchi T."/>
        </authorList>
    </citation>
    <scope>NUCLEOTIDE SEQUENCE</scope>
    <source>
        <strain evidence="10">SH1</strain>
    </source>
</reference>
<dbReference type="Proteomes" id="UP000614601">
    <property type="component" value="Unassembled WGS sequence"/>
</dbReference>
<dbReference type="GO" id="GO:0005794">
    <property type="term" value="C:Golgi apparatus"/>
    <property type="evidence" value="ECO:0007669"/>
    <property type="project" value="TreeGrafter"/>
</dbReference>
<keyword evidence="11" id="KW-1185">Reference proteome</keyword>
<dbReference type="PROSITE" id="PS50216">
    <property type="entry name" value="DHHC"/>
    <property type="match status" value="1"/>
</dbReference>
<comment type="catalytic activity">
    <reaction evidence="7">
        <text>L-cysteinyl-[protein] + hexadecanoyl-CoA = S-hexadecanoyl-L-cysteinyl-[protein] + CoA</text>
        <dbReference type="Rhea" id="RHEA:36683"/>
        <dbReference type="Rhea" id="RHEA-COMP:10131"/>
        <dbReference type="Rhea" id="RHEA-COMP:11032"/>
        <dbReference type="ChEBI" id="CHEBI:29950"/>
        <dbReference type="ChEBI" id="CHEBI:57287"/>
        <dbReference type="ChEBI" id="CHEBI:57379"/>
        <dbReference type="ChEBI" id="CHEBI:74151"/>
        <dbReference type="EC" id="2.3.1.225"/>
    </reaction>
</comment>
<keyword evidence="3 7" id="KW-0812">Transmembrane</keyword>
<evidence type="ECO:0000256" key="5">
    <source>
        <dbReference type="ARBA" id="ARBA00023136"/>
    </source>
</evidence>
<comment type="subcellular location">
    <subcellularLocation>
        <location evidence="1">Membrane</location>
        <topology evidence="1">Multi-pass membrane protein</topology>
    </subcellularLocation>
</comment>
<evidence type="ECO:0000256" key="8">
    <source>
        <dbReference type="SAM" id="MobiDB-lite"/>
    </source>
</evidence>
<feature type="domain" description="Palmitoyltransferase DHHC" evidence="9">
    <location>
        <begin position="89"/>
        <end position="229"/>
    </location>
</feature>
<dbReference type="GO" id="GO:0019706">
    <property type="term" value="F:protein-cysteine S-palmitoyltransferase activity"/>
    <property type="evidence" value="ECO:0007669"/>
    <property type="project" value="UniProtKB-EC"/>
</dbReference>
<dbReference type="GO" id="GO:0006612">
    <property type="term" value="P:protein targeting to membrane"/>
    <property type="evidence" value="ECO:0007669"/>
    <property type="project" value="TreeGrafter"/>
</dbReference>
<dbReference type="InterPro" id="IPR039859">
    <property type="entry name" value="PFA4/ZDH16/20/ERF2-like"/>
</dbReference>
<evidence type="ECO:0000259" key="9">
    <source>
        <dbReference type="Pfam" id="PF01529"/>
    </source>
</evidence>
<feature type="transmembrane region" description="Helical" evidence="7">
    <location>
        <begin position="46"/>
        <end position="66"/>
    </location>
</feature>
<dbReference type="AlphaFoldDB" id="A0A811JU60"/>
<gene>
    <name evidence="10" type="ORF">BOKJ2_LOCUS1333</name>
</gene>
<organism evidence="10 11">
    <name type="scientific">Bursaphelenchus okinawaensis</name>
    <dbReference type="NCBI Taxonomy" id="465554"/>
    <lineage>
        <taxon>Eukaryota</taxon>
        <taxon>Metazoa</taxon>
        <taxon>Ecdysozoa</taxon>
        <taxon>Nematoda</taxon>
        <taxon>Chromadorea</taxon>
        <taxon>Rhabditida</taxon>
        <taxon>Tylenchina</taxon>
        <taxon>Tylenchomorpha</taxon>
        <taxon>Aphelenchoidea</taxon>
        <taxon>Aphelenchoididae</taxon>
        <taxon>Bursaphelenchus</taxon>
    </lineage>
</organism>
<comment type="similarity">
    <text evidence="7">Belongs to the DHHC palmitoyltransferase family.</text>
</comment>
<dbReference type="GO" id="GO:0016020">
    <property type="term" value="C:membrane"/>
    <property type="evidence" value="ECO:0007669"/>
    <property type="project" value="UniProtKB-SubCell"/>
</dbReference>
<evidence type="ECO:0000256" key="7">
    <source>
        <dbReference type="RuleBase" id="RU079119"/>
    </source>
</evidence>
<keyword evidence="2 7" id="KW-0808">Transferase</keyword>
<feature type="transmembrane region" description="Helical" evidence="7">
    <location>
        <begin position="20"/>
        <end position="40"/>
    </location>
</feature>
<accession>A0A811JU60</accession>
<dbReference type="EMBL" id="CAJFDH010000001">
    <property type="protein sequence ID" value="CAD5206649.1"/>
    <property type="molecule type" value="Genomic_DNA"/>
</dbReference>
<comment type="domain">
    <text evidence="7">The DHHC domain is required for palmitoyltransferase activity.</text>
</comment>
<feature type="region of interest" description="Disordered" evidence="8">
    <location>
        <begin position="264"/>
        <end position="291"/>
    </location>
</feature>
<evidence type="ECO:0000256" key="2">
    <source>
        <dbReference type="ARBA" id="ARBA00022679"/>
    </source>
</evidence>
<sequence length="291" mass="33101">MRHDWRRRNGFSFPWNGMQITSWIVLTVLAAVCTLVSLPLPTSPLISFFLLFCLFWNVCCIIFTTLTDPGVGENVVPVPFDRAKHNHVIEDNFCNICQITVSVGTKHCKHCNKCIPKFDHHCKWLNNCIGKKNYKAFLVLVISLVLYSLISIAVFIWALGIFIANTGKTESKPDSFSDEYMFLDIWNWFIMCILVIICQGVLCGSTVHLLSFHVMLWCNKMTTFSYIVQQRQKKRIDSSQSDEQTTQTMSHKSNIFMSTRIRNGRTIGDSSLPSPAKANGQSETGDDEPNV</sequence>
<proteinExistence type="inferred from homology"/>
<comment type="caution">
    <text evidence="10">The sequence shown here is derived from an EMBL/GenBank/DDBJ whole genome shotgun (WGS) entry which is preliminary data.</text>
</comment>
<evidence type="ECO:0000256" key="6">
    <source>
        <dbReference type="ARBA" id="ARBA00023315"/>
    </source>
</evidence>
<evidence type="ECO:0000313" key="10">
    <source>
        <dbReference type="EMBL" id="CAD5206649.1"/>
    </source>
</evidence>
<dbReference type="InterPro" id="IPR001594">
    <property type="entry name" value="Palmitoyltrfase_DHHC"/>
</dbReference>
<dbReference type="Pfam" id="PF01529">
    <property type="entry name" value="DHHC"/>
    <property type="match status" value="1"/>
</dbReference>
<evidence type="ECO:0000256" key="4">
    <source>
        <dbReference type="ARBA" id="ARBA00022989"/>
    </source>
</evidence>
<evidence type="ECO:0000256" key="3">
    <source>
        <dbReference type="ARBA" id="ARBA00022692"/>
    </source>
</evidence>
<dbReference type="EC" id="2.3.1.225" evidence="7"/>
<feature type="transmembrane region" description="Helical" evidence="7">
    <location>
        <begin position="137"/>
        <end position="165"/>
    </location>
</feature>
<dbReference type="PANTHER" id="PTHR22883">
    <property type="entry name" value="ZINC FINGER DHHC DOMAIN CONTAINING PROTEIN"/>
    <property type="match status" value="1"/>
</dbReference>
<name>A0A811JU60_9BILA</name>
<evidence type="ECO:0000313" key="11">
    <source>
        <dbReference type="Proteomes" id="UP000614601"/>
    </source>
</evidence>
<keyword evidence="6 7" id="KW-0012">Acyltransferase</keyword>
<dbReference type="Proteomes" id="UP000783686">
    <property type="component" value="Unassembled WGS sequence"/>
</dbReference>
<feature type="transmembrane region" description="Helical" evidence="7">
    <location>
        <begin position="185"/>
        <end position="210"/>
    </location>
</feature>
<dbReference type="EMBL" id="CAJFCW020000001">
    <property type="protein sequence ID" value="CAG9082622.1"/>
    <property type="molecule type" value="Genomic_DNA"/>
</dbReference>
<dbReference type="GO" id="GO:0005783">
    <property type="term" value="C:endoplasmic reticulum"/>
    <property type="evidence" value="ECO:0007669"/>
    <property type="project" value="TreeGrafter"/>
</dbReference>
<keyword evidence="4 7" id="KW-1133">Transmembrane helix</keyword>
<evidence type="ECO:0000256" key="1">
    <source>
        <dbReference type="ARBA" id="ARBA00004141"/>
    </source>
</evidence>
<feature type="compositionally biased region" description="Polar residues" evidence="8">
    <location>
        <begin position="268"/>
        <end position="283"/>
    </location>
</feature>
<protein>
    <recommendedName>
        <fullName evidence="7">Palmitoyltransferase</fullName>
        <ecNumber evidence="7">2.3.1.225</ecNumber>
    </recommendedName>
</protein>
<dbReference type="OrthoDB" id="331948at2759"/>
<keyword evidence="5 7" id="KW-0472">Membrane</keyword>